<keyword evidence="1" id="KW-0597">Phosphoprotein</keyword>
<dbReference type="PANTHER" id="PTHR37299:SF1">
    <property type="entry name" value="STAGE 0 SPORULATION PROTEIN A HOMOLOG"/>
    <property type="match status" value="1"/>
</dbReference>
<evidence type="ECO:0000313" key="4">
    <source>
        <dbReference type="EMBL" id="MFD1314012.1"/>
    </source>
</evidence>
<gene>
    <name evidence="4" type="ORF">ACFQ39_00155</name>
</gene>
<dbReference type="SMART" id="SM00850">
    <property type="entry name" value="LytTR"/>
    <property type="match status" value="1"/>
</dbReference>
<organism evidence="4 5">
    <name type="scientific">Namhaeicola litoreus</name>
    <dbReference type="NCBI Taxonomy" id="1052145"/>
    <lineage>
        <taxon>Bacteria</taxon>
        <taxon>Pseudomonadati</taxon>
        <taxon>Bacteroidota</taxon>
        <taxon>Flavobacteriia</taxon>
        <taxon>Flavobacteriales</taxon>
        <taxon>Flavobacteriaceae</taxon>
        <taxon>Namhaeicola</taxon>
    </lineage>
</organism>
<dbReference type="InterPro" id="IPR001789">
    <property type="entry name" value="Sig_transdc_resp-reg_receiver"/>
</dbReference>
<dbReference type="Gene3D" id="2.40.50.1020">
    <property type="entry name" value="LytTr DNA-binding domain"/>
    <property type="match status" value="1"/>
</dbReference>
<name>A0ABW3XWT5_9FLAO</name>
<dbReference type="InterPro" id="IPR011006">
    <property type="entry name" value="CheY-like_superfamily"/>
</dbReference>
<dbReference type="Proteomes" id="UP001597201">
    <property type="component" value="Unassembled WGS sequence"/>
</dbReference>
<evidence type="ECO:0000259" key="3">
    <source>
        <dbReference type="PROSITE" id="PS50930"/>
    </source>
</evidence>
<dbReference type="InterPro" id="IPR007492">
    <property type="entry name" value="LytTR_DNA-bd_dom"/>
</dbReference>
<evidence type="ECO:0000256" key="1">
    <source>
        <dbReference type="PROSITE-ProRule" id="PRU00169"/>
    </source>
</evidence>
<dbReference type="InterPro" id="IPR046947">
    <property type="entry name" value="LytR-like"/>
</dbReference>
<dbReference type="PANTHER" id="PTHR37299">
    <property type="entry name" value="TRANSCRIPTIONAL REGULATOR-RELATED"/>
    <property type="match status" value="1"/>
</dbReference>
<dbReference type="SMART" id="SM00448">
    <property type="entry name" value="REC"/>
    <property type="match status" value="1"/>
</dbReference>
<reference evidence="5" key="1">
    <citation type="journal article" date="2019" name="Int. J. Syst. Evol. Microbiol.">
        <title>The Global Catalogue of Microorganisms (GCM) 10K type strain sequencing project: providing services to taxonomists for standard genome sequencing and annotation.</title>
        <authorList>
            <consortium name="The Broad Institute Genomics Platform"/>
            <consortium name="The Broad Institute Genome Sequencing Center for Infectious Disease"/>
            <person name="Wu L."/>
            <person name="Ma J."/>
        </authorList>
    </citation>
    <scope>NUCLEOTIDE SEQUENCE [LARGE SCALE GENOMIC DNA]</scope>
    <source>
        <strain evidence="5">CCUG 61485</strain>
    </source>
</reference>
<dbReference type="PROSITE" id="PS50930">
    <property type="entry name" value="HTH_LYTTR"/>
    <property type="match status" value="1"/>
</dbReference>
<protein>
    <submittedName>
        <fullName evidence="4">LytR/AlgR family response regulator transcription factor</fullName>
    </submittedName>
</protein>
<proteinExistence type="predicted"/>
<evidence type="ECO:0000259" key="2">
    <source>
        <dbReference type="PROSITE" id="PS50110"/>
    </source>
</evidence>
<dbReference type="Pfam" id="PF04397">
    <property type="entry name" value="LytTR"/>
    <property type="match status" value="1"/>
</dbReference>
<dbReference type="SUPFAM" id="SSF52172">
    <property type="entry name" value="CheY-like"/>
    <property type="match status" value="1"/>
</dbReference>
<dbReference type="EMBL" id="JBHTMY010000001">
    <property type="protein sequence ID" value="MFD1314012.1"/>
    <property type="molecule type" value="Genomic_DNA"/>
</dbReference>
<dbReference type="RefSeq" id="WP_377175212.1">
    <property type="nucleotide sequence ID" value="NZ_JBHTMY010000001.1"/>
</dbReference>
<evidence type="ECO:0000313" key="5">
    <source>
        <dbReference type="Proteomes" id="UP001597201"/>
    </source>
</evidence>
<dbReference type="Pfam" id="PF00072">
    <property type="entry name" value="Response_reg"/>
    <property type="match status" value="1"/>
</dbReference>
<keyword evidence="5" id="KW-1185">Reference proteome</keyword>
<feature type="domain" description="HTH LytTR-type" evidence="3">
    <location>
        <begin position="132"/>
        <end position="199"/>
    </location>
</feature>
<comment type="caution">
    <text evidence="4">The sequence shown here is derived from an EMBL/GenBank/DDBJ whole genome shotgun (WGS) entry which is preliminary data.</text>
</comment>
<accession>A0ABW3XWT5</accession>
<dbReference type="PROSITE" id="PS50110">
    <property type="entry name" value="RESPONSE_REGULATORY"/>
    <property type="match status" value="1"/>
</dbReference>
<sequence>MIINCLIVDDEVSSQKVLEKFIKVVDFLSIVCICDNAEDALEKLQYNHEIDLLFLDINMPKISGITMYKSLQNPPPVIFTTAYSKYAIDGFDVNAIDFLLKPFSFDRFLSAVNKVIAKNSSLQNNLIKNNSILVKADKTIHKININDILFIEAYGDYVKIHLKDKYILTNKTFASILVSLPQNKFIQTHKSFAVNIDEINTLQGNQITIAHHTIPVGLTYKSNFLTFFK</sequence>
<feature type="domain" description="Response regulatory" evidence="2">
    <location>
        <begin position="4"/>
        <end position="116"/>
    </location>
</feature>
<dbReference type="Gene3D" id="3.40.50.2300">
    <property type="match status" value="1"/>
</dbReference>
<feature type="modified residue" description="4-aspartylphosphate" evidence="1">
    <location>
        <position position="56"/>
    </location>
</feature>